<dbReference type="EMBL" id="RBVM01000001">
    <property type="protein sequence ID" value="RKO37307.1"/>
    <property type="molecule type" value="Genomic_DNA"/>
</dbReference>
<dbReference type="Gene3D" id="1.20.5.320">
    <property type="entry name" value="6-Phosphogluconate Dehydrogenase, domain 3"/>
    <property type="match status" value="1"/>
</dbReference>
<proteinExistence type="predicted"/>
<dbReference type="Gene3D" id="2.60.40.2460">
    <property type="entry name" value="Phage bIL170 RBP, head domain"/>
    <property type="match status" value="1"/>
</dbReference>
<evidence type="ECO:0000313" key="2">
    <source>
        <dbReference type="EMBL" id="RKO37307.1"/>
    </source>
</evidence>
<feature type="compositionally biased region" description="Low complexity" evidence="1">
    <location>
        <begin position="884"/>
        <end position="898"/>
    </location>
</feature>
<gene>
    <name evidence="2" type="ORF">D8K17_02855</name>
</gene>
<dbReference type="PANTHER" id="PTHR24637:SF421">
    <property type="entry name" value="CUTICLE COLLAGEN DPY-2"/>
    <property type="match status" value="1"/>
</dbReference>
<sequence length="1441" mass="155835">MEIVVHDNTLKTVAIINNDIPMLPSFFNDNWHRYKDQGAETFIFTVNKFINGQLQDYCRFLNEQAYISFTYDGIDHLFGVENVQESDYQITLTCSSLNLELRNEQANALVNTSSHNIQWYFDQMELISNAQITIGTNEVSSLTRTINYDGQESKLARLISVIGNFNAEFEFITHLNDDGTLDSIILNIYRANDGVNIQGVGTNRNDVSLNFGKNISGITRTGDTTNLFNATKITGSDDLNWNSSEFSYVNSDGVEEFYKRKNDDTAFAPLSLNLFKSQIKSNNGDKWIRKDFQTEYTNVNDMWGYCVSQFKQFAYPTVTYEVLANSSLVLESVGNDRPLSIGDTINIQDDNFMDSDGNVGLLLSARVSEMEISFSNPTLNKITFSNFKKQQSEASADIQAIVNQLVDAATPYIGSIDTTNGTQFKNGTGSTTLSAHIFKGSATTETIADSYEWSKDGTVIAPTQTITVDASGVSDKAVYSFKATVAGKVVANQSVTITNVDDGTNGRSVTNVSQKWRLTTTTATPTQTWSDAGWLTTQPTTTATNKYLWSITRTTFNLAPLTQDVIEQKAVYGDKGDKGDTGNDGRAGKDGVGLRSTTVTYTISSSGTVTPTTGWTSQVPTLVKEQYLWTKTLWTYTDNTSETGYSVSYIAKDGNNGHDGFPGKDGVGISNTIIEYVGAVSGTSKPTGGWSTTIPTVPAGQYLWTRTTWQYTDGTSEQGYINALMGLTGASGRDGIAGKDGKGIKATAITYQASTNGTTAPTGTWSTSVPSVAKGSFLWTRTIWTYTDNTTETGYAVAYMGTNGNNGTNGIAGKDGTGIKTTTITYAVGTSGTTAPTGGWNSQVPNVPAGQYLWTKTVWDYTDKTSETGYSVSKFGEKGDKGDQGVQGIQGVDGRQGIPGPKGADGKTQYTHIAYANSADGKTNFSTSDSNRTYIGMYVDFNINDSTTPSDYSWTLVKGADGTQGTPGKPGTDGKTPYFHTAWSYSADGTDGFTTVYPNLNLLDGTSKSAKTATIYKDDVAGIIYWDTKQLSEKTITGSVYLDLTNSPYDVWFQLYTTNGVLYGNTIKAGQKGYSRFSGKVSTITDNNANIAFRTPTKVTDTITFDYSEMKIEEGSTATPYMPSSSKITTADYPSYIGQYTDFKQSDSTNPSDYTWSLIRGNDGDPGKVVSDTEPTTRFKGLTWKYSGTADLTASDGTVIKPNTEYYYNGTHWMINYLSANNIEANSIKADKIDAKNLTITDGEFVSTTTNGPVTTSTEIKDNHIAISKTDGTVNTKNDLAVDTEQGFAMKFTNNTTGLTREASVNFQGVSTSDSNGNYAQLTPQGTKLSTDVPWTDITRASGVGTSGTLRARINNGVFYAQSKDVTIPSIAPNSLITIGTMSSKFSGVSGFDTLGLLYSPGQLSVASVTVGNDGKINIGNPNPTTMSGKVIQFSINIPLG</sequence>
<accession>A0A8B3EXP2</accession>
<dbReference type="RefSeq" id="WP_010905388.1">
    <property type="nucleotide sequence ID" value="NZ_CP020604.1"/>
</dbReference>
<dbReference type="InterPro" id="IPR043123">
    <property type="entry name" value="Phage_bIL170_RBP_head"/>
</dbReference>
<evidence type="ECO:0000256" key="1">
    <source>
        <dbReference type="SAM" id="MobiDB-lite"/>
    </source>
</evidence>
<protein>
    <submittedName>
        <fullName evidence="2">Uncharacterized protein</fullName>
    </submittedName>
</protein>
<name>A0A8B3EXP2_LACLL</name>
<organism evidence="2">
    <name type="scientific">Lactococcus lactis subsp. lactis bv. diacetylactis</name>
    <dbReference type="NCBI Taxonomy" id="44688"/>
    <lineage>
        <taxon>Bacteria</taxon>
        <taxon>Bacillati</taxon>
        <taxon>Bacillota</taxon>
        <taxon>Bacilli</taxon>
        <taxon>Lactobacillales</taxon>
        <taxon>Streptococcaceae</taxon>
        <taxon>Lactococcus</taxon>
    </lineage>
</organism>
<comment type="caution">
    <text evidence="2">The sequence shown here is derived from an EMBL/GenBank/DDBJ whole genome shotgun (WGS) entry which is preliminary data.</text>
</comment>
<reference evidence="2" key="1">
    <citation type="submission" date="2018-10" db="EMBL/GenBank/DDBJ databases">
        <title>Chromosomal inversion in Lactococcus lactis subsp. lactis bv. diacetylactis S50.</title>
        <authorList>
            <person name="Kojic M."/>
            <person name="Jovcic B."/>
        </authorList>
    </citation>
    <scope>NUCLEOTIDE SEQUENCE</scope>
    <source>
        <strain evidence="2">S50</strain>
    </source>
</reference>
<dbReference type="PANTHER" id="PTHR24637">
    <property type="entry name" value="COLLAGEN"/>
    <property type="match status" value="1"/>
</dbReference>
<feature type="region of interest" description="Disordered" evidence="1">
    <location>
        <begin position="873"/>
        <end position="905"/>
    </location>
</feature>